<dbReference type="InterPro" id="IPR006073">
    <property type="entry name" value="GTP-bd"/>
</dbReference>
<dbReference type="SUPFAM" id="SSF52540">
    <property type="entry name" value="P-loop containing nucleoside triphosphate hydrolases"/>
    <property type="match status" value="1"/>
</dbReference>
<dbReference type="EMBL" id="JBHTIL010000001">
    <property type="protein sequence ID" value="MFD0925791.1"/>
    <property type="molecule type" value="Genomic_DNA"/>
</dbReference>
<evidence type="ECO:0000259" key="1">
    <source>
        <dbReference type="Pfam" id="PF01926"/>
    </source>
</evidence>
<dbReference type="RefSeq" id="WP_253646288.1">
    <property type="nucleotide sequence ID" value="NZ_BAAAMO010000002.1"/>
</dbReference>
<organism evidence="2 3">
    <name type="scientific">Williamsia deligens</name>
    <dbReference type="NCBI Taxonomy" id="321325"/>
    <lineage>
        <taxon>Bacteria</taxon>
        <taxon>Bacillati</taxon>
        <taxon>Actinomycetota</taxon>
        <taxon>Actinomycetes</taxon>
        <taxon>Mycobacteriales</taxon>
        <taxon>Nocardiaceae</taxon>
        <taxon>Williamsia</taxon>
    </lineage>
</organism>
<accession>A0ABW3G574</accession>
<keyword evidence="3" id="KW-1185">Reference proteome</keyword>
<dbReference type="PRINTS" id="PR00195">
    <property type="entry name" value="DYNAMIN"/>
</dbReference>
<gene>
    <name evidence="2" type="ORF">ACFQ04_08580</name>
</gene>
<name>A0ABW3G574_9NOCA</name>
<sequence length="485" mass="51036">MTGVGIDPVHAALDRGLHALAAIGGDLVEHANAIGATLWAPPRLVVVGRLKAGKSTLVNAIVGAPIAETAALEATRVVAVYSDGQPSRAEVVALDGTRMPVPLGPGHVRELPLPDEEIAYLQRWLPSAAIRDLTFVDTPGLATLTARNDRATRRVLIDGVEQTRAASVDADAAVFLFDATPRQDELDFLRKLPLSPLNTIGVLSRADGFAEGALGRRDPMQHAAEHARHLASRLAGTVATVVPVSGLMAQTARTGAVSEADARALAALDGLPALDLVELLESDAPGPVSPETRDRLLDLVGEYGMIHGRTVAGRGAAALTAWLDSTSGMAELMSVVRSSLREYAVLNRARRVLDQIEALAWSHPDRDRIRGVVHEVRSDPVMLRVALLRDLQNVLTADPTALVADDLRTLLVGRTPAAQVGLSPDAPDHEVRRVARDRAAEVGSRALASASAAEDAAIVDVVRAYTAIASGPGAGPAQSYGRMQP</sequence>
<evidence type="ECO:0000313" key="3">
    <source>
        <dbReference type="Proteomes" id="UP001597068"/>
    </source>
</evidence>
<dbReference type="Gene3D" id="3.40.50.300">
    <property type="entry name" value="P-loop containing nucleotide triphosphate hydrolases"/>
    <property type="match status" value="1"/>
</dbReference>
<dbReference type="Pfam" id="PF01926">
    <property type="entry name" value="MMR_HSR1"/>
    <property type="match status" value="1"/>
</dbReference>
<proteinExistence type="predicted"/>
<dbReference type="InterPro" id="IPR022812">
    <property type="entry name" value="Dynamin"/>
</dbReference>
<dbReference type="Proteomes" id="UP001597068">
    <property type="component" value="Unassembled WGS sequence"/>
</dbReference>
<protein>
    <submittedName>
        <fullName evidence="2">GTPase</fullName>
    </submittedName>
</protein>
<dbReference type="InterPro" id="IPR027417">
    <property type="entry name" value="P-loop_NTPase"/>
</dbReference>
<feature type="domain" description="G" evidence="1">
    <location>
        <begin position="44"/>
        <end position="183"/>
    </location>
</feature>
<comment type="caution">
    <text evidence="2">The sequence shown here is derived from an EMBL/GenBank/DDBJ whole genome shotgun (WGS) entry which is preliminary data.</text>
</comment>
<evidence type="ECO:0000313" key="2">
    <source>
        <dbReference type="EMBL" id="MFD0925791.1"/>
    </source>
</evidence>
<reference evidence="3" key="1">
    <citation type="journal article" date="2019" name="Int. J. Syst. Evol. Microbiol.">
        <title>The Global Catalogue of Microorganisms (GCM) 10K type strain sequencing project: providing services to taxonomists for standard genome sequencing and annotation.</title>
        <authorList>
            <consortium name="The Broad Institute Genomics Platform"/>
            <consortium name="The Broad Institute Genome Sequencing Center for Infectious Disease"/>
            <person name="Wu L."/>
            <person name="Ma J."/>
        </authorList>
    </citation>
    <scope>NUCLEOTIDE SEQUENCE [LARGE SCALE GENOMIC DNA]</scope>
    <source>
        <strain evidence="3">CCUG 50873</strain>
    </source>
</reference>